<evidence type="ECO:0000313" key="2">
    <source>
        <dbReference type="EMBL" id="KAE9544217.1"/>
    </source>
</evidence>
<keyword evidence="3" id="KW-1185">Reference proteome</keyword>
<dbReference type="EMBL" id="VYZN01000002">
    <property type="protein sequence ID" value="KAE9544217.1"/>
    <property type="molecule type" value="Genomic_DNA"/>
</dbReference>
<dbReference type="AlphaFoldDB" id="A0A6G0U5I8"/>
<feature type="transmembrane region" description="Helical" evidence="1">
    <location>
        <begin position="89"/>
        <end position="109"/>
    </location>
</feature>
<feature type="transmembrane region" description="Helical" evidence="1">
    <location>
        <begin position="53"/>
        <end position="77"/>
    </location>
</feature>
<protein>
    <submittedName>
        <fullName evidence="2">Uncharacterized protein</fullName>
    </submittedName>
</protein>
<gene>
    <name evidence="2" type="ORF">AGLY_001396</name>
</gene>
<keyword evidence="1" id="KW-0472">Membrane</keyword>
<evidence type="ECO:0000313" key="3">
    <source>
        <dbReference type="Proteomes" id="UP000475862"/>
    </source>
</evidence>
<name>A0A6G0U5I8_APHGL</name>
<organism evidence="2 3">
    <name type="scientific">Aphis glycines</name>
    <name type="common">Soybean aphid</name>
    <dbReference type="NCBI Taxonomy" id="307491"/>
    <lineage>
        <taxon>Eukaryota</taxon>
        <taxon>Metazoa</taxon>
        <taxon>Ecdysozoa</taxon>
        <taxon>Arthropoda</taxon>
        <taxon>Hexapoda</taxon>
        <taxon>Insecta</taxon>
        <taxon>Pterygota</taxon>
        <taxon>Neoptera</taxon>
        <taxon>Paraneoptera</taxon>
        <taxon>Hemiptera</taxon>
        <taxon>Sternorrhyncha</taxon>
        <taxon>Aphidomorpha</taxon>
        <taxon>Aphidoidea</taxon>
        <taxon>Aphididae</taxon>
        <taxon>Aphidini</taxon>
        <taxon>Aphis</taxon>
        <taxon>Aphis</taxon>
    </lineage>
</organism>
<accession>A0A6G0U5I8</accession>
<comment type="caution">
    <text evidence="2">The sequence shown here is derived from an EMBL/GenBank/DDBJ whole genome shotgun (WGS) entry which is preliminary data.</text>
</comment>
<keyword evidence="1" id="KW-0812">Transmembrane</keyword>
<dbReference type="Proteomes" id="UP000475862">
    <property type="component" value="Unassembled WGS sequence"/>
</dbReference>
<reference evidence="2 3" key="1">
    <citation type="submission" date="2019-08" db="EMBL/GenBank/DDBJ databases">
        <title>The genome of the soybean aphid Biotype 1, its phylome, world population structure and adaptation to the North American continent.</title>
        <authorList>
            <person name="Giordano R."/>
            <person name="Donthu R.K."/>
            <person name="Hernandez A.G."/>
            <person name="Wright C.L."/>
            <person name="Zimin A.V."/>
        </authorList>
    </citation>
    <scope>NUCLEOTIDE SEQUENCE [LARGE SCALE GENOMIC DNA]</scope>
    <source>
        <tissue evidence="2">Whole aphids</tissue>
    </source>
</reference>
<evidence type="ECO:0000256" key="1">
    <source>
        <dbReference type="SAM" id="Phobius"/>
    </source>
</evidence>
<keyword evidence="1" id="KW-1133">Transmembrane helix</keyword>
<sequence>MTQKVTKYLIYAIIRMSDVCNKVSLKYILGIPLRCSLMFEPIYSIFSCNSLQIFIFTSMSVIEYFNLYTCFCCFFFFKKKTYYNLILNKTRTFIIQLFLTVHALTMAFLDHHGHYPRLNTLSPFGVSMFTSNGKYILISTPSCRSRLLKSLLFSCHNAPQTCSLGSGTTFSHSDPYGGWILNMNPFCKQIASICKVREFIHTISCDDGKI</sequence>
<proteinExistence type="predicted"/>